<evidence type="ECO:0000313" key="1">
    <source>
        <dbReference type="EMBL" id="KAH7987731.1"/>
    </source>
</evidence>
<reference evidence="1" key="1">
    <citation type="submission" date="2021-08" db="EMBL/GenBank/DDBJ databases">
        <title>The first chromosome-level gecko genome reveals the dynamic sex chromosomes of Neotropical dwarf geckos (Sphaerodactylidae: Sphaerodactylus).</title>
        <authorList>
            <person name="Pinto B.J."/>
            <person name="Keating S.E."/>
            <person name="Gamble T."/>
        </authorList>
    </citation>
    <scope>NUCLEOTIDE SEQUENCE</scope>
    <source>
        <strain evidence="1">TG3544</strain>
    </source>
</reference>
<keyword evidence="2" id="KW-1185">Reference proteome</keyword>
<accession>A0ACB8E5W9</accession>
<name>A0ACB8E5W9_9SAUR</name>
<protein>
    <submittedName>
        <fullName evidence="1">Uncharacterized protein</fullName>
    </submittedName>
</protein>
<organism evidence="1 2">
    <name type="scientific">Sphaerodactylus townsendi</name>
    <dbReference type="NCBI Taxonomy" id="933632"/>
    <lineage>
        <taxon>Eukaryota</taxon>
        <taxon>Metazoa</taxon>
        <taxon>Chordata</taxon>
        <taxon>Craniata</taxon>
        <taxon>Vertebrata</taxon>
        <taxon>Euteleostomi</taxon>
        <taxon>Lepidosauria</taxon>
        <taxon>Squamata</taxon>
        <taxon>Bifurcata</taxon>
        <taxon>Gekkota</taxon>
        <taxon>Sphaerodactylidae</taxon>
        <taxon>Sphaerodactylus</taxon>
    </lineage>
</organism>
<dbReference type="Proteomes" id="UP000827872">
    <property type="component" value="Linkage Group LG17"/>
</dbReference>
<proteinExistence type="predicted"/>
<dbReference type="EMBL" id="CM037630">
    <property type="protein sequence ID" value="KAH7987731.1"/>
    <property type="molecule type" value="Genomic_DNA"/>
</dbReference>
<evidence type="ECO:0000313" key="2">
    <source>
        <dbReference type="Proteomes" id="UP000827872"/>
    </source>
</evidence>
<comment type="caution">
    <text evidence="1">The sequence shown here is derived from an EMBL/GenBank/DDBJ whole genome shotgun (WGS) entry which is preliminary data.</text>
</comment>
<sequence length="209" mass="23189">MAQEEADRLPGLEATSGSAIGPPADWPCVAIGHIQAERLSTTHRSGGGSSESGPPEQPVSACPGFWGTSDPYVKFKVNGKTLYKSKVIYKNLNPVWDEVVVLPIQSLDRKLRVKVYDRDLTSSDFMGSAFVKLDELELNRTTEKILKLEDPNSLEDDMGVIVLDLKLAVKQADVKRNKWTTRRKLSTPKVTCFQPQTLPSNPQEFEICT</sequence>
<gene>
    <name evidence="1" type="ORF">K3G42_011092</name>
</gene>